<comment type="caution">
    <text evidence="1">The sequence shown here is derived from an EMBL/GenBank/DDBJ whole genome shotgun (WGS) entry which is preliminary data.</text>
</comment>
<protein>
    <submittedName>
        <fullName evidence="1">Checkpoint protein hus1</fullName>
    </submittedName>
</protein>
<organism evidence="1">
    <name type="scientific">Ophidiomyces ophidiicola</name>
    <dbReference type="NCBI Taxonomy" id="1387563"/>
    <lineage>
        <taxon>Eukaryota</taxon>
        <taxon>Fungi</taxon>
        <taxon>Dikarya</taxon>
        <taxon>Ascomycota</taxon>
        <taxon>Pezizomycotina</taxon>
        <taxon>Eurotiomycetes</taxon>
        <taxon>Eurotiomycetidae</taxon>
        <taxon>Onygenales</taxon>
        <taxon>Onygenaceae</taxon>
        <taxon>Ophidiomyces</taxon>
    </lineage>
</organism>
<proteinExistence type="predicted"/>
<dbReference type="EMBL" id="JALBCA010000007">
    <property type="protein sequence ID" value="KAI2392297.1"/>
    <property type="molecule type" value="Genomic_DNA"/>
</dbReference>
<gene>
    <name evidence="1" type="primary">hus1</name>
    <name evidence="1" type="ORF">LOY88_000681</name>
</gene>
<evidence type="ECO:0000313" key="1">
    <source>
        <dbReference type="EMBL" id="KAI2392297.1"/>
    </source>
</evidence>
<name>A0ACB8V4V9_9EURO</name>
<accession>A0ACB8V4V9</accession>
<sequence length="321" mass="35049">MRFRSQLTNIGTFTKFTASLSSLGKLCWVQLEKELVRFTVIPDQGSQVWAHLPIDAIFDFYSMSAAANVINLEVPIAALHRALKSAGDASSSSLRLTKKGAQPLLSLTVVTSSWISDKNALGVSADQSSDPTRQEGIQIESRERETLVTQEVPVRILHPTVVETLHEPRCRDPDVNIVLPSLIQLKSISERFNKLAMDTMRTSTTGLVGGVSSNPKLELSANKHGSLKLGIATDSLRVSSLWTGLANPEIDTTLHGQEIEAPSERMRALGGENGQNEEGWASVRIDGKDWGRVLSVGRLSPKVVACEFYAGNQRCIADFQL</sequence>
<reference evidence="1" key="1">
    <citation type="journal article" date="2022" name="bioRxiv">
        <title>Population genetic analysis of Ophidiomyces ophidiicola, the causative agent of snake fungal disease, indicates recent introductions to the USA.</title>
        <authorList>
            <person name="Ladner J.T."/>
            <person name="Palmer J.M."/>
            <person name="Ettinger C.L."/>
            <person name="Stajich J.E."/>
            <person name="Farrell T.M."/>
            <person name="Glorioso B.M."/>
            <person name="Lawson B."/>
            <person name="Price S.J."/>
            <person name="Stengle A.G."/>
            <person name="Grear D.A."/>
            <person name="Lorch J.M."/>
        </authorList>
    </citation>
    <scope>NUCLEOTIDE SEQUENCE</scope>
    <source>
        <strain evidence="1">NWHC 24266-5</strain>
    </source>
</reference>